<feature type="compositionally biased region" description="Polar residues" evidence="3">
    <location>
        <begin position="35"/>
        <end position="46"/>
    </location>
</feature>
<dbReference type="InterPro" id="IPR035899">
    <property type="entry name" value="DBL_dom_sf"/>
</dbReference>
<feature type="compositionally biased region" description="Polar residues" evidence="3">
    <location>
        <begin position="190"/>
        <end position="207"/>
    </location>
</feature>
<feature type="compositionally biased region" description="Polar residues" evidence="3">
    <location>
        <begin position="1168"/>
        <end position="1190"/>
    </location>
</feature>
<feature type="compositionally biased region" description="Acidic residues" evidence="3">
    <location>
        <begin position="429"/>
        <end position="442"/>
    </location>
</feature>
<keyword evidence="5" id="KW-1185">Reference proteome</keyword>
<evidence type="ECO:0000256" key="2">
    <source>
        <dbReference type="ARBA" id="ARBA00022658"/>
    </source>
</evidence>
<feature type="compositionally biased region" description="Polar residues" evidence="3">
    <location>
        <begin position="1678"/>
        <end position="1691"/>
    </location>
</feature>
<feature type="region of interest" description="Disordered" evidence="3">
    <location>
        <begin position="1723"/>
        <end position="1804"/>
    </location>
</feature>
<keyword evidence="2" id="KW-0344">Guanine-nucleotide releasing factor</keyword>
<dbReference type="InterPro" id="IPR011993">
    <property type="entry name" value="PH-like_dom_sf"/>
</dbReference>
<dbReference type="Proteomes" id="UP000094043">
    <property type="component" value="Chromosome 5"/>
</dbReference>
<dbReference type="SUPFAM" id="SSF48065">
    <property type="entry name" value="DBL homology domain (DH-domain)"/>
    <property type="match status" value="2"/>
</dbReference>
<sequence>MDGQERLEGFKQHGMPTPRDEPSKSRIPSEFQREFGSSTSASSTDETVSKRPLPNLSDTMAVADSPVAYRAVSPNPSISTSSFHSTQAPVVSGRRALPRLPEPAGLSSRPEGPRGSRALPKPPNIPSAQPVDENPPLLRGAGYADVPPPRGKLHSFRQPSTGSYSSTSLDTRSATPSSYGHGSEALFDPSVSSEQSTYETTNYSASHSTHESRARKPPDLTISGLDDWEGLLVPERYGNHFSEQNIRALKTPDLEINSRRATPTQNSWLDGVAHEKKYQHNRDRSVSAVTMKADGESVITPRGERLEGEELFPSTLEKSIEGLYSTHPIQDNSCITRHGPGARHDLITSLDSTTSPVTPIPSHARHTSSSSLLSPISQLDSADLSPSWTSQTQTPSHWVERKLQIHQSHRNSTSLDTEGGYQHEGPSGYEDEEWEEDEAEGEVDEGRFFQPAFLSEMALQLRDKISRAKHIKAGIAWVGSFTGKDIVTTIHNLLPLHTREDSSDRRFALLLAQSLQNQLWFVEVDWDIKPLRDSSDDVFRFMGEMEGMGSGGDALTSELPMGLMTMATKCYSPSCTGDSRCYAPRCPYKTAPDTFLPRKEVTPLPTPASAKQGDWKDSVDPILFRNLSQREISRQDIIRQALSSEVAYEAELSSMESLFILNLRIADPPVILNPSHREWFIHEVFHSVLELRDISRSLIEEFTIRTREQSIIPFVGDLFLQAATEWRNVFPEYTGRLPQAEAVLSKELEENTEFRLYAERVVRENDRRRDIKHLLTRPSAQLQRYPALIEGILNLTDDADPDRDFLDQALQAIQDISSLSQLKLFHASKGRGVAGKLQWYDLVNEDARKSMDKKEMKRQMHIWELISTEMEYVADLEAIDSVFVDGLRSADSPIIDRNRLDVFLDDAFHNYRSLLEVHSRLLENLQHRQIQQHPNVGMISDLIFDAALNWQEAYMEYVTHYPIAKAKAQDEERNNPKFAQFLKDCMRDPATNRQDIYHFINRPIPRLLRYQLLLSDILSCLKHTGPPDHPDIDQIPQVIEVISDLAKATQKGVALNEAKVELWGMQKTLDGSRFGPRMVRDLELENPMRELIHKGRVYRQPEGSIGGGWTELIVLLFDHYLVLTKEERASRSSRSSKKDHRKVQYIINRRPIPLELLTLGNFGDPPRQRTTNRLFGSTSHEPSADGQSDTSKLYPFTISFIGGQEQGQFGGGSYVLWADSYVAREEWKERLQHAKVLRSEVDDAGKVFELNPLSVDTFYMPPNYSVPKDKEDQFTGRVTCSCPFATIDQRRLVAVGCQDGVWIGIRGDARSLRKVLHVKNVTSIAVLEEFSIFLCLSDKSLVAYQLEALVPTKEQKQVKTTTERISMPKEEITSFTVGRLEGRTLVVLMKVEATKSVFKILEPVLNRNMEDTARQRRPFGFLGRTSEWFRPYKMFYLPAEVYGVTFLKRQLAILCSKGFETMDLAVLQGGSIPVFDPAKFREKPILSELKQKCDTGKPLGMFRSTENEFLLVYDTFGLYIERYGDPSRDCRPIEWEGRHDTAAFHPPYLLLISGQFIETRHIDTGKLLQIYTGKDLRCTWDGLGGQKNPPVLNPGKHGYGDETKIQEPQIHICQRATDYRQGRGLHPIGQNVFELSPTLLLNNPLLNPASNVYDSNYVPPPPLTRHATPQIRQARPPSITTTESNEFHSNPNMFQQQNISQGYLSNPDVPSHARMYSNHTSHYYQQDGHNNENGAVDYRNSSGYSRDSGSIRQRDSGSINGYGPSQVTQAPYMPAHQQMGHPQQNSASANYTIPEHGQGQEGYGYGPSAIRAWAQGGGYSSGPRAGGYGGYD</sequence>
<dbReference type="GO" id="GO:0005085">
    <property type="term" value="F:guanyl-nucleotide exchange factor activity"/>
    <property type="evidence" value="ECO:0007669"/>
    <property type="project" value="UniProtKB-KW"/>
</dbReference>
<proteinExistence type="predicted"/>
<dbReference type="SUPFAM" id="SSF50729">
    <property type="entry name" value="PH domain-like"/>
    <property type="match status" value="1"/>
</dbReference>
<dbReference type="Gene3D" id="2.30.29.30">
    <property type="entry name" value="Pleckstrin-homology domain (PH domain)/Phosphotyrosine-binding domain (PTB)"/>
    <property type="match status" value="1"/>
</dbReference>
<dbReference type="CDD" id="cd00160">
    <property type="entry name" value="RhoGEF"/>
    <property type="match status" value="1"/>
</dbReference>
<feature type="region of interest" description="Disordered" evidence="3">
    <location>
        <begin position="1"/>
        <end position="59"/>
    </location>
</feature>
<dbReference type="SMART" id="SM00233">
    <property type="entry name" value="PH"/>
    <property type="match status" value="1"/>
</dbReference>
<feature type="compositionally biased region" description="Polar residues" evidence="3">
    <location>
        <begin position="1780"/>
        <end position="1791"/>
    </location>
</feature>
<protein>
    <submittedName>
        <fullName evidence="4">Uncharacterized protein</fullName>
    </submittedName>
</protein>
<dbReference type="InterPro" id="IPR000219">
    <property type="entry name" value="DH_dom"/>
</dbReference>
<dbReference type="PANTHER" id="PTHR46572">
    <property type="entry name" value="RHO1 GDP-GTP EXCHANGE PROTEIN 1-RELATED"/>
    <property type="match status" value="1"/>
</dbReference>
<reference evidence="4" key="1">
    <citation type="submission" date="2016-06" db="EMBL/GenBank/DDBJ databases">
        <authorList>
            <person name="Cuomo C."/>
            <person name="Litvintseva A."/>
            <person name="Heitman J."/>
            <person name="Chen Y."/>
            <person name="Sun S."/>
            <person name="Springer D."/>
            <person name="Dromer F."/>
            <person name="Young S."/>
            <person name="Zeng Q."/>
            <person name="Chapman S."/>
            <person name="Gujja S."/>
            <person name="Saif S."/>
            <person name="Birren B."/>
        </authorList>
    </citation>
    <scope>NUCLEOTIDE SEQUENCE</scope>
    <source>
        <strain evidence="4">CBS 7841</strain>
    </source>
</reference>
<dbReference type="RefSeq" id="XP_066069838.1">
    <property type="nucleotide sequence ID" value="XM_066213741.1"/>
</dbReference>
<gene>
    <name evidence="4" type="ORF">L203_104354</name>
</gene>
<dbReference type="CDD" id="cd04435">
    <property type="entry name" value="DEP_fRom2"/>
    <property type="match status" value="1"/>
</dbReference>
<dbReference type="OrthoDB" id="2272012at2759"/>
<feature type="compositionally biased region" description="Polar residues" evidence="3">
    <location>
        <begin position="1723"/>
        <end position="1769"/>
    </location>
</feature>
<dbReference type="SMART" id="SM00325">
    <property type="entry name" value="RhoGEF"/>
    <property type="match status" value="2"/>
</dbReference>
<dbReference type="SMART" id="SM00036">
    <property type="entry name" value="CNH"/>
    <property type="match status" value="1"/>
</dbReference>
<dbReference type="Gene3D" id="1.20.900.10">
    <property type="entry name" value="Dbl homology (DH) domain"/>
    <property type="match status" value="2"/>
</dbReference>
<dbReference type="Pfam" id="PF00621">
    <property type="entry name" value="RhoGEF"/>
    <property type="match status" value="2"/>
</dbReference>
<reference evidence="4" key="2">
    <citation type="journal article" date="2022" name="Elife">
        <title>Obligate sexual reproduction of a homothallic fungus closely related to the Cryptococcus pathogenic species complex.</title>
        <authorList>
            <person name="Passer A.R."/>
            <person name="Clancey S.A."/>
            <person name="Shea T."/>
            <person name="David-Palma M."/>
            <person name="Averette A.F."/>
            <person name="Boekhout T."/>
            <person name="Porcel B.M."/>
            <person name="Nowrousian M."/>
            <person name="Cuomo C.A."/>
            <person name="Sun S."/>
            <person name="Heitman J."/>
            <person name="Coelho M.A."/>
        </authorList>
    </citation>
    <scope>NUCLEOTIDE SEQUENCE</scope>
    <source>
        <strain evidence="4">CBS 7841</strain>
    </source>
</reference>
<evidence type="ECO:0000313" key="5">
    <source>
        <dbReference type="Proteomes" id="UP000094043"/>
    </source>
</evidence>
<dbReference type="InterPro" id="IPR001849">
    <property type="entry name" value="PH_domain"/>
</dbReference>
<dbReference type="PANTHER" id="PTHR46572:SF1">
    <property type="entry name" value="RHO1 GUANINE NUCLEOTIDE EXCHANGE FACTOR TUS1"/>
    <property type="match status" value="1"/>
</dbReference>
<dbReference type="Pfam" id="PF15405">
    <property type="entry name" value="PH_5"/>
    <property type="match status" value="1"/>
</dbReference>
<dbReference type="PROSITE" id="PS50219">
    <property type="entry name" value="CNH"/>
    <property type="match status" value="1"/>
</dbReference>
<dbReference type="InterPro" id="IPR001180">
    <property type="entry name" value="CNH_dom"/>
</dbReference>
<dbReference type="InterPro" id="IPR052233">
    <property type="entry name" value="Rho-type_GEFs"/>
</dbReference>
<organism evidence="4 5">
    <name type="scientific">Cryptococcus depauperatus CBS 7841</name>
    <dbReference type="NCBI Taxonomy" id="1295531"/>
    <lineage>
        <taxon>Eukaryota</taxon>
        <taxon>Fungi</taxon>
        <taxon>Dikarya</taxon>
        <taxon>Basidiomycota</taxon>
        <taxon>Agaricomycotina</taxon>
        <taxon>Tremellomycetes</taxon>
        <taxon>Tremellales</taxon>
        <taxon>Cryptococcaceae</taxon>
        <taxon>Cryptococcus</taxon>
    </lineage>
</organism>
<dbReference type="GeneID" id="91088564"/>
<evidence type="ECO:0000256" key="1">
    <source>
        <dbReference type="ARBA" id="ARBA00022553"/>
    </source>
</evidence>
<dbReference type="VEuPathDB" id="FungiDB:L203_03289"/>
<feature type="compositionally biased region" description="Basic and acidic residues" evidence="3">
    <location>
        <begin position="208"/>
        <end position="218"/>
    </location>
</feature>
<reference evidence="4" key="3">
    <citation type="submission" date="2024-01" db="EMBL/GenBank/DDBJ databases">
        <authorList>
            <person name="Coelho M.A."/>
            <person name="David-Palma M."/>
            <person name="Shea T."/>
            <person name="Sun S."/>
            <person name="Cuomo C.A."/>
            <person name="Heitman J."/>
        </authorList>
    </citation>
    <scope>NUCLEOTIDE SEQUENCE</scope>
    <source>
        <strain evidence="4">CBS 7841</strain>
    </source>
</reference>
<accession>A0A1E3IFX3</accession>
<dbReference type="EMBL" id="CP143788">
    <property type="protein sequence ID" value="WVN89138.1"/>
    <property type="molecule type" value="Genomic_DNA"/>
</dbReference>
<keyword evidence="1" id="KW-0597">Phosphoprotein</keyword>
<feature type="compositionally biased region" description="Basic and acidic residues" evidence="3">
    <location>
        <begin position="1"/>
        <end position="11"/>
    </location>
</feature>
<feature type="compositionally biased region" description="Polar residues" evidence="3">
    <location>
        <begin position="74"/>
        <end position="89"/>
    </location>
</feature>
<feature type="region of interest" description="Disordered" evidence="3">
    <location>
        <begin position="406"/>
        <end position="442"/>
    </location>
</feature>
<evidence type="ECO:0000256" key="3">
    <source>
        <dbReference type="SAM" id="MobiDB-lite"/>
    </source>
</evidence>
<feature type="region of interest" description="Disordered" evidence="3">
    <location>
        <begin position="1161"/>
        <end position="1190"/>
    </location>
</feature>
<dbReference type="PROSITE" id="PS50003">
    <property type="entry name" value="PH_DOMAIN"/>
    <property type="match status" value="1"/>
</dbReference>
<dbReference type="PROSITE" id="PS50010">
    <property type="entry name" value="DH_2"/>
    <property type="match status" value="2"/>
</dbReference>
<dbReference type="Pfam" id="PF00780">
    <property type="entry name" value="CNH"/>
    <property type="match status" value="1"/>
</dbReference>
<dbReference type="KEGG" id="cdep:91088564"/>
<feature type="region of interest" description="Disordered" evidence="3">
    <location>
        <begin position="1663"/>
        <end position="1691"/>
    </location>
</feature>
<feature type="compositionally biased region" description="Polar residues" evidence="3">
    <location>
        <begin position="157"/>
        <end position="180"/>
    </location>
</feature>
<feature type="region of interest" description="Disordered" evidence="3">
    <location>
        <begin position="345"/>
        <end position="374"/>
    </location>
</feature>
<name>A0A1E3IFX3_9TREE</name>
<feature type="region of interest" description="Disordered" evidence="3">
    <location>
        <begin position="71"/>
        <end position="223"/>
    </location>
</feature>
<dbReference type="InterPro" id="IPR041675">
    <property type="entry name" value="PH_5"/>
</dbReference>
<evidence type="ECO:0000313" key="4">
    <source>
        <dbReference type="EMBL" id="WVN89138.1"/>
    </source>
</evidence>